<protein>
    <submittedName>
        <fullName evidence="1">Uncharacterized protein</fullName>
    </submittedName>
</protein>
<evidence type="ECO:0000313" key="2">
    <source>
        <dbReference type="Proteomes" id="UP000229401"/>
    </source>
</evidence>
<dbReference type="Proteomes" id="UP000229401">
    <property type="component" value="Unassembled WGS sequence"/>
</dbReference>
<accession>A0A2M7QIM8</accession>
<dbReference type="EMBL" id="PFLI01000079">
    <property type="protein sequence ID" value="PIY72159.1"/>
    <property type="molecule type" value="Genomic_DNA"/>
</dbReference>
<name>A0A2M7QIM8_9BACT</name>
<reference evidence="2" key="1">
    <citation type="submission" date="2017-09" db="EMBL/GenBank/DDBJ databases">
        <title>Depth-based differentiation of microbial function through sediment-hosted aquifers and enrichment of novel symbionts in the deep terrestrial subsurface.</title>
        <authorList>
            <person name="Probst A.J."/>
            <person name="Ladd B."/>
            <person name="Jarett J.K."/>
            <person name="Geller-Mcgrath D.E."/>
            <person name="Sieber C.M.K."/>
            <person name="Emerson J.B."/>
            <person name="Anantharaman K."/>
            <person name="Thomas B.C."/>
            <person name="Malmstrom R."/>
            <person name="Stieglmeier M."/>
            <person name="Klingl A."/>
            <person name="Woyke T."/>
            <person name="Ryan C.M."/>
            <person name="Banfield J.F."/>
        </authorList>
    </citation>
    <scope>NUCLEOTIDE SEQUENCE [LARGE SCALE GENOMIC DNA]</scope>
</reference>
<gene>
    <name evidence="1" type="ORF">COY87_02430</name>
</gene>
<dbReference type="AlphaFoldDB" id="A0A2M7QIM8"/>
<sequence>MLTNDDLQAIQQIVKKEISIETKPIKKELQKLGKDLDLVISTFDNDITDAKLRVARIEDHLHLKPFTFG</sequence>
<organism evidence="1 2">
    <name type="scientific">Candidatus Roizmanbacteria bacterium CG_4_10_14_0_8_um_filter_33_9</name>
    <dbReference type="NCBI Taxonomy" id="1974826"/>
    <lineage>
        <taxon>Bacteria</taxon>
        <taxon>Candidatus Roizmaniibacteriota</taxon>
    </lineage>
</organism>
<evidence type="ECO:0000313" key="1">
    <source>
        <dbReference type="EMBL" id="PIY72159.1"/>
    </source>
</evidence>
<comment type="caution">
    <text evidence="1">The sequence shown here is derived from an EMBL/GenBank/DDBJ whole genome shotgun (WGS) entry which is preliminary data.</text>
</comment>
<proteinExistence type="predicted"/>